<proteinExistence type="predicted"/>
<dbReference type="STRING" id="363754.RHSP_62606"/>
<dbReference type="AlphaFoldDB" id="N6V5R8"/>
<name>N6V5R8_9HYPH</name>
<evidence type="ECO:0000313" key="1">
    <source>
        <dbReference type="EMBL" id="ENN89185.1"/>
    </source>
</evidence>
<protein>
    <submittedName>
        <fullName evidence="1">Uncharacterized protein</fullName>
    </submittedName>
</protein>
<gene>
    <name evidence="1" type="ORF">RHSP_62606</name>
</gene>
<reference evidence="1 2" key="1">
    <citation type="journal article" date="2012" name="BMC Genomics">
        <title>Genomic basis of broad host range and environmental adaptability of Rhizobium tropici CIAT 899 and Rhizobium sp. PRF 81 which are used in inoculants for common bean (Phaseolus vulgaris L.).</title>
        <authorList>
            <person name="Ormeno-Orrillo E."/>
            <person name="Menna P."/>
            <person name="Almeida L.G."/>
            <person name="Ollero F.J."/>
            <person name="Nicolas M.F."/>
            <person name="Pains Rodrigues E."/>
            <person name="Shigueyoshi Nakatani A."/>
            <person name="Silva Batista J.S."/>
            <person name="Oliveira Chueire L.M."/>
            <person name="Souza R.C."/>
            <person name="Ribeiro Vasconcelos A.T."/>
            <person name="Megias M."/>
            <person name="Hungria M."/>
            <person name="Martinez-Romero E."/>
        </authorList>
    </citation>
    <scope>NUCLEOTIDE SEQUENCE [LARGE SCALE GENOMIC DNA]</scope>
    <source>
        <strain evidence="1 2">PRF 81</strain>
    </source>
</reference>
<sequence length="320" mass="36622">MPDSMTVVWRNRLFDVHSLGRGFLGHQACKIEQFRVKQMRWIHMRQRAQHRILAAWHAPLDIRKHVLHGIALQPVLRATEIAGNDRKLHGGSEFGKIVFRRIGERTQQHQVALVIEKLRRHGSQPAAMEEVHEEGFENILAMMAEHQRVAAFFAGDAIEIAAAQARTERAIGCPLRHFLLHDRIGIAILNTMRDTNLRQIFRQNMLRKIRLALIEIAGNQFDGQQPAPFEIEQQRQQTIGILAAGEPDEPALLALQHLEIVHCLAHLPQQALAKLVEGDGSRRIGKHRMRGRATIFSLDIDFIFHRRRDIHSVIPCMSSR</sequence>
<comment type="caution">
    <text evidence="1">The sequence shown here is derived from an EMBL/GenBank/DDBJ whole genome shotgun (WGS) entry which is preliminary data.</text>
</comment>
<organism evidence="1 2">
    <name type="scientific">Rhizobium freirei PRF 81</name>
    <dbReference type="NCBI Taxonomy" id="363754"/>
    <lineage>
        <taxon>Bacteria</taxon>
        <taxon>Pseudomonadati</taxon>
        <taxon>Pseudomonadota</taxon>
        <taxon>Alphaproteobacteria</taxon>
        <taxon>Hyphomicrobiales</taxon>
        <taxon>Rhizobiaceae</taxon>
        <taxon>Rhizobium/Agrobacterium group</taxon>
        <taxon>Rhizobium</taxon>
    </lineage>
</organism>
<accession>N6V5R8</accession>
<keyword evidence="2" id="KW-1185">Reference proteome</keyword>
<dbReference type="EMBL" id="AQHN01000010">
    <property type="protein sequence ID" value="ENN89185.1"/>
    <property type="molecule type" value="Genomic_DNA"/>
</dbReference>
<dbReference type="Proteomes" id="UP000012429">
    <property type="component" value="Unassembled WGS sequence"/>
</dbReference>
<evidence type="ECO:0000313" key="2">
    <source>
        <dbReference type="Proteomes" id="UP000012429"/>
    </source>
</evidence>